<name>A0ABT6D113_9LACO</name>
<feature type="compositionally biased region" description="Low complexity" evidence="1">
    <location>
        <begin position="174"/>
        <end position="185"/>
    </location>
</feature>
<feature type="compositionally biased region" description="Basic and acidic residues" evidence="1">
    <location>
        <begin position="186"/>
        <end position="213"/>
    </location>
</feature>
<evidence type="ECO:0000313" key="3">
    <source>
        <dbReference type="Proteomes" id="UP001146336"/>
    </source>
</evidence>
<dbReference type="RefSeq" id="WP_199404295.1">
    <property type="nucleotide sequence ID" value="NZ_JAOZFC020000001.1"/>
</dbReference>
<dbReference type="EMBL" id="JAOZFC020000001">
    <property type="protein sequence ID" value="MDF9299169.1"/>
    <property type="molecule type" value="Genomic_DNA"/>
</dbReference>
<evidence type="ECO:0000313" key="2">
    <source>
        <dbReference type="EMBL" id="MDF9299169.1"/>
    </source>
</evidence>
<comment type="caution">
    <text evidence="2">The sequence shown here is derived from an EMBL/GenBank/DDBJ whole genome shotgun (WGS) entry which is preliminary data.</text>
</comment>
<reference evidence="2" key="1">
    <citation type="submission" date="2023-03" db="EMBL/GenBank/DDBJ databases">
        <title>Comparative genomics of Weissella fermenti BK2, and weissella type species.</title>
        <authorList>
            <person name="Lee J.K."/>
            <person name="Baek J.H."/>
            <person name="Kim J.M."/>
            <person name="Choi D.G."/>
            <person name="Jeon C.O."/>
        </authorList>
    </citation>
    <scope>NUCLEOTIDE SEQUENCE</scope>
    <source>
        <strain evidence="2">BK2</strain>
    </source>
</reference>
<gene>
    <name evidence="2" type="ORF">OIT47_002455</name>
</gene>
<accession>A0ABT6D113</accession>
<feature type="region of interest" description="Disordered" evidence="1">
    <location>
        <begin position="174"/>
        <end position="213"/>
    </location>
</feature>
<evidence type="ECO:0000256" key="1">
    <source>
        <dbReference type="SAM" id="MobiDB-lite"/>
    </source>
</evidence>
<organism evidence="2 3">
    <name type="scientific">Weissella fermenti</name>
    <dbReference type="NCBI Taxonomy" id="2987699"/>
    <lineage>
        <taxon>Bacteria</taxon>
        <taxon>Bacillati</taxon>
        <taxon>Bacillota</taxon>
        <taxon>Bacilli</taxon>
        <taxon>Lactobacillales</taxon>
        <taxon>Lactobacillaceae</taxon>
        <taxon>Weissella</taxon>
    </lineage>
</organism>
<sequence>MKIKWTIITLLSLTATVVASYWGVDAFNDNKTYQRNMQSAREAVAAHEWSDAAIYYTAARKVRVSIENRTALEQLHYLRHADKEIKENNWPSALNLYSRVLETNDGVELLNKAAKSGETYVRALKSTDENSDKVSELNNTIAKKTSELAQVRSAASNSVKAAQDSANDAISVANSNAAKAASSQSEKSDTKTSKVDDKNKDDKHESSKKSEGD</sequence>
<evidence type="ECO:0008006" key="4">
    <source>
        <dbReference type="Google" id="ProtNLM"/>
    </source>
</evidence>
<keyword evidence="3" id="KW-1185">Reference proteome</keyword>
<proteinExistence type="predicted"/>
<dbReference type="Proteomes" id="UP001146336">
    <property type="component" value="Unassembled WGS sequence"/>
</dbReference>
<protein>
    <recommendedName>
        <fullName evidence="4">Tetratricopeptide repeat protein</fullName>
    </recommendedName>
</protein>